<dbReference type="InterPro" id="IPR010208">
    <property type="entry name" value="Ion_transpt_RnfC/RsxC"/>
</dbReference>
<comment type="subcellular location">
    <subcellularLocation>
        <location evidence="8">Cell inner membrane</location>
        <topology evidence="8">Peripheral membrane protein</topology>
    </subcellularLocation>
</comment>
<keyword evidence="5 8" id="KW-0249">Electron transport</keyword>
<feature type="binding site" evidence="8">
    <location>
        <position position="420"/>
    </location>
    <ligand>
        <name>[4Fe-4S] cluster</name>
        <dbReference type="ChEBI" id="CHEBI:49883"/>
        <label>2</label>
    </ligand>
</feature>
<accession>A0ABY6GX78</accession>
<feature type="region of interest" description="Disordered" evidence="10">
    <location>
        <begin position="659"/>
        <end position="702"/>
    </location>
</feature>
<keyword evidence="4 8" id="KW-0677">Repeat</keyword>
<evidence type="ECO:0000256" key="10">
    <source>
        <dbReference type="SAM" id="MobiDB-lite"/>
    </source>
</evidence>
<feature type="compositionally biased region" description="Low complexity" evidence="10">
    <location>
        <begin position="487"/>
        <end position="505"/>
    </location>
</feature>
<keyword evidence="3 8" id="KW-0479">Metal-binding</keyword>
<organism evidence="12 13">
    <name type="scientific">Endozoicomonas euniceicola</name>
    <dbReference type="NCBI Taxonomy" id="1234143"/>
    <lineage>
        <taxon>Bacteria</taxon>
        <taxon>Pseudomonadati</taxon>
        <taxon>Pseudomonadota</taxon>
        <taxon>Gammaproteobacteria</taxon>
        <taxon>Oceanospirillales</taxon>
        <taxon>Endozoicomonadaceae</taxon>
        <taxon>Endozoicomonas</taxon>
    </lineage>
</organism>
<keyword evidence="6 8" id="KW-0408">Iron</keyword>
<feature type="binding site" evidence="8">
    <location>
        <position position="426"/>
    </location>
    <ligand>
        <name>[4Fe-4S] cluster</name>
        <dbReference type="ChEBI" id="CHEBI:49883"/>
        <label>2</label>
    </ligand>
</feature>
<evidence type="ECO:0000256" key="2">
    <source>
        <dbReference type="ARBA" id="ARBA00022485"/>
    </source>
</evidence>
<feature type="compositionally biased region" description="Basic and acidic residues" evidence="10">
    <location>
        <begin position="452"/>
        <end position="482"/>
    </location>
</feature>
<evidence type="ECO:0000256" key="8">
    <source>
        <dbReference type="HAMAP-Rule" id="MF_00461"/>
    </source>
</evidence>
<dbReference type="InterPro" id="IPR011538">
    <property type="entry name" value="Nuo51_FMN-bd"/>
</dbReference>
<evidence type="ECO:0000313" key="12">
    <source>
        <dbReference type="EMBL" id="UYM17265.1"/>
    </source>
</evidence>
<reference evidence="12" key="1">
    <citation type="submission" date="2022-10" db="EMBL/GenBank/DDBJ databases">
        <title>Completed Genome Sequence of two octocoral isolated bacterium, Endozoicomonas euniceicola EF212T and Endozoicomonas gorgoniicola PS125T.</title>
        <authorList>
            <person name="Chiou Y.-J."/>
            <person name="Chen Y.-H."/>
        </authorList>
    </citation>
    <scope>NUCLEOTIDE SEQUENCE</scope>
    <source>
        <strain evidence="12">EF212</strain>
    </source>
</reference>
<dbReference type="InterPro" id="IPR037225">
    <property type="entry name" value="Nuo51_FMN-bd_sf"/>
</dbReference>
<keyword evidence="1 8" id="KW-0813">Transport</keyword>
<dbReference type="PANTHER" id="PTHR43034">
    <property type="entry name" value="ION-TRANSLOCATING OXIDOREDUCTASE COMPLEX SUBUNIT C"/>
    <property type="match status" value="1"/>
</dbReference>
<dbReference type="SUPFAM" id="SSF46548">
    <property type="entry name" value="alpha-helical ferredoxin"/>
    <property type="match status" value="1"/>
</dbReference>
<evidence type="ECO:0000256" key="3">
    <source>
        <dbReference type="ARBA" id="ARBA00022723"/>
    </source>
</evidence>
<comment type="cofactor">
    <cofactor evidence="8">
        <name>[4Fe-4S] cluster</name>
        <dbReference type="ChEBI" id="CHEBI:49883"/>
    </cofactor>
    <text evidence="8">Binds 2 [4Fe-4S] clusters per subunit.</text>
</comment>
<protein>
    <recommendedName>
        <fullName evidence="8">Ion-translocating oxidoreductase complex subunit C</fullName>
        <ecNumber evidence="8">7.-.-.-</ecNumber>
    </recommendedName>
    <alternativeName>
        <fullName evidence="8">Rnf electron transport complex subunit C</fullName>
    </alternativeName>
</protein>
<dbReference type="InterPro" id="IPR026902">
    <property type="entry name" value="RnfC_N"/>
</dbReference>
<comment type="function">
    <text evidence="8">Part of a membrane-bound complex that couples electron transfer with translocation of ions across the membrane.</text>
</comment>
<feature type="domain" description="4Fe-4S ferredoxin-type" evidence="11">
    <location>
        <begin position="411"/>
        <end position="440"/>
    </location>
</feature>
<dbReference type="InterPro" id="IPR017900">
    <property type="entry name" value="4Fe4S_Fe_S_CS"/>
</dbReference>
<evidence type="ECO:0000256" key="9">
    <source>
        <dbReference type="SAM" id="Coils"/>
    </source>
</evidence>
<evidence type="ECO:0000256" key="7">
    <source>
        <dbReference type="ARBA" id="ARBA00023014"/>
    </source>
</evidence>
<evidence type="ECO:0000256" key="5">
    <source>
        <dbReference type="ARBA" id="ARBA00022982"/>
    </source>
</evidence>
<feature type="binding site" evidence="8">
    <location>
        <position position="423"/>
    </location>
    <ligand>
        <name>[4Fe-4S] cluster</name>
        <dbReference type="ChEBI" id="CHEBI:49883"/>
        <label>2</label>
    </ligand>
</feature>
<keyword evidence="8" id="KW-0472">Membrane</keyword>
<name>A0ABY6GX78_9GAMM</name>
<dbReference type="InterPro" id="IPR017896">
    <property type="entry name" value="4Fe4S_Fe-S-bd"/>
</dbReference>
<dbReference type="Gene3D" id="3.40.50.11540">
    <property type="entry name" value="NADH-ubiquinone oxidoreductase 51kDa subunit"/>
    <property type="match status" value="1"/>
</dbReference>
<feature type="region of interest" description="Disordered" evidence="10">
    <location>
        <begin position="452"/>
        <end position="541"/>
    </location>
</feature>
<dbReference type="PROSITE" id="PS00198">
    <property type="entry name" value="4FE4S_FER_1"/>
    <property type="match status" value="1"/>
</dbReference>
<feature type="compositionally biased region" description="Low complexity" evidence="10">
    <location>
        <begin position="667"/>
        <end position="693"/>
    </location>
</feature>
<dbReference type="PANTHER" id="PTHR43034:SF2">
    <property type="entry name" value="ION-TRANSLOCATING OXIDOREDUCTASE COMPLEX SUBUNIT C"/>
    <property type="match status" value="1"/>
</dbReference>
<evidence type="ECO:0000313" key="13">
    <source>
        <dbReference type="Proteomes" id="UP001163255"/>
    </source>
</evidence>
<proteinExistence type="inferred from homology"/>
<feature type="binding site" evidence="8">
    <location>
        <position position="430"/>
    </location>
    <ligand>
        <name>[4Fe-4S] cluster</name>
        <dbReference type="ChEBI" id="CHEBI:49883"/>
        <label>1</label>
    </ligand>
</feature>
<dbReference type="Pfam" id="PF12838">
    <property type="entry name" value="Fer4_7"/>
    <property type="match status" value="1"/>
</dbReference>
<dbReference type="Pfam" id="PF13375">
    <property type="entry name" value="RnfC_N"/>
    <property type="match status" value="1"/>
</dbReference>
<sequence>MNTSLIDLKQVNARVWPLTGGVHPPENKHQSTGLPIKPAPLPERLILPLSQHAGSPAEPVVQAGDKVLKGQLIARATGFVSVPLHAPTSGTIKAIEPHAIPHPSGMNDNCIVIDSDGEDRWCELNPIEDYRQTDPERLVEVIRNAGIAGLGGAGFPSAIKLAPKNPVHTLILNGTECEPYITADDMLMRERAEQVIAGAEIMMHLLKTERCLIGIEDNKPEAVYAMRTALAQRKGHTIKVVVFPTRYPSGGEKQLIQILTGQEVPSGKLPADLGIVVQNVGTAAAIEEAVVHGRPLISRITTLTGEALQTPQNLEVLLGTPVHNLLQVTGLKQERLKTLIMGGPMMGFTMDDADVPVTKTSNCVIAGSDMEFPSAPPAQACIRCGMCAEACPASLLPQQLYWHAKAENHDQLKHHNLFDCIECGACSYVCPSSIPLVQYYRASKGEIRNLEAKHAKSERSKVRYENRQNRLEREKAEKEARRKANAKKAALLKAQKAAGATPATTEETDPVKAAIERARAKKAAGSSGAGGAAGKQELTPEQKKLKIDLSMANAQLKKTQRALSKAEATGEGDTSKLKANVEMLQTQAGKLQKQFDAAMSAPPAAKPAPSPEDKKLKIEQAMAKAALKKAERALAKALEESSAETRALQETVDECRKKLEQLVQAPSTQHASTQHTSTQPASQTSQSKAAKPAQTDEAKKLKIESAMAKAALKKAQRALDQADSVTPELEAALKAAQKKAEAAQKALEAHV</sequence>
<dbReference type="PROSITE" id="PS51379">
    <property type="entry name" value="4FE4S_FER_2"/>
    <property type="match status" value="2"/>
</dbReference>
<dbReference type="EMBL" id="CP103300">
    <property type="protein sequence ID" value="UYM17265.1"/>
    <property type="molecule type" value="Genomic_DNA"/>
</dbReference>
<feature type="coiled-coil region" evidence="9">
    <location>
        <begin position="542"/>
        <end position="594"/>
    </location>
</feature>
<evidence type="ECO:0000256" key="4">
    <source>
        <dbReference type="ARBA" id="ARBA00022737"/>
    </source>
</evidence>
<dbReference type="HAMAP" id="MF_00461">
    <property type="entry name" value="RsxC_RnfC"/>
    <property type="match status" value="1"/>
</dbReference>
<keyword evidence="8" id="KW-1003">Cell membrane</keyword>
<feature type="binding site" evidence="8">
    <location>
        <position position="387"/>
    </location>
    <ligand>
        <name>[4Fe-4S] cluster</name>
        <dbReference type="ChEBI" id="CHEBI:49883"/>
        <label>1</label>
    </ligand>
</feature>
<dbReference type="Proteomes" id="UP001163255">
    <property type="component" value="Chromosome"/>
</dbReference>
<dbReference type="EC" id="7.-.-.-" evidence="8"/>
<feature type="binding site" evidence="8">
    <location>
        <position position="381"/>
    </location>
    <ligand>
        <name>[4Fe-4S] cluster</name>
        <dbReference type="ChEBI" id="CHEBI:49883"/>
        <label>1</label>
    </ligand>
</feature>
<feature type="binding site" evidence="8">
    <location>
        <position position="384"/>
    </location>
    <ligand>
        <name>[4Fe-4S] cluster</name>
        <dbReference type="ChEBI" id="CHEBI:49883"/>
        <label>1</label>
    </ligand>
</feature>
<comment type="subunit">
    <text evidence="8">The complex is composed of six subunits: RnfA, RnfB, RnfC, RnfD, RnfE and RnfG.</text>
</comment>
<keyword evidence="8" id="KW-1278">Translocase</keyword>
<feature type="region of interest" description="Disordered" evidence="10">
    <location>
        <begin position="731"/>
        <end position="751"/>
    </location>
</feature>
<evidence type="ECO:0000259" key="11">
    <source>
        <dbReference type="PROSITE" id="PS51379"/>
    </source>
</evidence>
<dbReference type="RefSeq" id="WP_262599778.1">
    <property type="nucleotide sequence ID" value="NZ_CP103300.1"/>
</dbReference>
<evidence type="ECO:0000256" key="1">
    <source>
        <dbReference type="ARBA" id="ARBA00022448"/>
    </source>
</evidence>
<keyword evidence="2 8" id="KW-0004">4Fe-4S</keyword>
<dbReference type="Gene3D" id="3.30.70.20">
    <property type="match status" value="1"/>
</dbReference>
<feature type="binding site" evidence="8">
    <location>
        <position position="391"/>
    </location>
    <ligand>
        <name>[4Fe-4S] cluster</name>
        <dbReference type="ChEBI" id="CHEBI:49883"/>
        <label>2</label>
    </ligand>
</feature>
<dbReference type="SUPFAM" id="SSF142019">
    <property type="entry name" value="Nqo1 FMN-binding domain-like"/>
    <property type="match status" value="1"/>
</dbReference>
<dbReference type="NCBIfam" id="TIGR01945">
    <property type="entry name" value="rnfC"/>
    <property type="match status" value="1"/>
</dbReference>
<keyword evidence="9" id="KW-0175">Coiled coil</keyword>
<gene>
    <name evidence="12" type="primary">rsxC</name>
    <name evidence="8" type="synonym">rnfC</name>
    <name evidence="12" type="ORF">NX720_04905</name>
</gene>
<keyword evidence="13" id="KW-1185">Reference proteome</keyword>
<dbReference type="NCBIfam" id="NF003454">
    <property type="entry name" value="PRK05035.1"/>
    <property type="match status" value="1"/>
</dbReference>
<evidence type="ECO:0000256" key="6">
    <source>
        <dbReference type="ARBA" id="ARBA00023004"/>
    </source>
</evidence>
<feature type="compositionally biased region" description="Basic and acidic residues" evidence="10">
    <location>
        <begin position="738"/>
        <end position="751"/>
    </location>
</feature>
<keyword evidence="7 8" id="KW-0411">Iron-sulfur</keyword>
<feature type="domain" description="4Fe-4S ferredoxin-type" evidence="11">
    <location>
        <begin position="371"/>
        <end position="401"/>
    </location>
</feature>
<dbReference type="Pfam" id="PF01512">
    <property type="entry name" value="Complex1_51K"/>
    <property type="match status" value="1"/>
</dbReference>
<comment type="similarity">
    <text evidence="8">Belongs to the 4Fe4S bacterial-type ferredoxin family. RnfC subfamily.</text>
</comment>
<keyword evidence="8" id="KW-0997">Cell inner membrane</keyword>